<sequence length="91" mass="9328">MSWLFGGSSAPKDNSQTDKSLPELPPGLQTLPPPPPPKGAPIPSGPFTGFSEPPPSPPQPAGASRGAPLPLSFAPPTAGTDYSNEDFSKYT</sequence>
<name>U6N632_9EIME</name>
<reference evidence="2" key="1">
    <citation type="submission" date="2013-10" db="EMBL/GenBank/DDBJ databases">
        <title>Genomic analysis of the causative agents of coccidiosis in chickens.</title>
        <authorList>
            <person name="Reid A.J."/>
            <person name="Blake D."/>
            <person name="Billington K."/>
            <person name="Browne H."/>
            <person name="Dunn M."/>
            <person name="Hung S."/>
            <person name="Kawahara F."/>
            <person name="Miranda-Saavedra D."/>
            <person name="Mourier T."/>
            <person name="Nagra H."/>
            <person name="Otto T.D."/>
            <person name="Rawlings N."/>
            <person name="Sanchez A."/>
            <person name="Sanders M."/>
            <person name="Subramaniam C."/>
            <person name="Tay Y."/>
            <person name="Dear P."/>
            <person name="Doerig C."/>
            <person name="Gruber A."/>
            <person name="Parkinson J."/>
            <person name="Shirley M."/>
            <person name="Wan K.L."/>
            <person name="Berriman M."/>
            <person name="Tomley F."/>
            <person name="Pain A."/>
        </authorList>
    </citation>
    <scope>NUCLEOTIDE SEQUENCE [LARGE SCALE GENOMIC DNA]</scope>
    <source>
        <strain evidence="2">Houghton</strain>
    </source>
</reference>
<reference evidence="2" key="2">
    <citation type="submission" date="2013-10" db="EMBL/GenBank/DDBJ databases">
        <authorList>
            <person name="Aslett M."/>
        </authorList>
    </citation>
    <scope>NUCLEOTIDE SEQUENCE [LARGE SCALE GENOMIC DNA]</scope>
    <source>
        <strain evidence="2">Houghton</strain>
    </source>
</reference>
<feature type="compositionally biased region" description="Pro residues" evidence="1">
    <location>
        <begin position="31"/>
        <end position="44"/>
    </location>
</feature>
<evidence type="ECO:0000313" key="3">
    <source>
        <dbReference type="Proteomes" id="UP000030754"/>
    </source>
</evidence>
<gene>
    <name evidence="2" type="ORF">ENH_00078850</name>
</gene>
<organism evidence="2 3">
    <name type="scientific">Eimeria necatrix</name>
    <dbReference type="NCBI Taxonomy" id="51315"/>
    <lineage>
        <taxon>Eukaryota</taxon>
        <taxon>Sar</taxon>
        <taxon>Alveolata</taxon>
        <taxon>Apicomplexa</taxon>
        <taxon>Conoidasida</taxon>
        <taxon>Coccidia</taxon>
        <taxon>Eucoccidiorida</taxon>
        <taxon>Eimeriorina</taxon>
        <taxon>Eimeriidae</taxon>
        <taxon>Eimeria</taxon>
    </lineage>
</organism>
<dbReference type="RefSeq" id="XP_013438606.1">
    <property type="nucleotide sequence ID" value="XM_013583152.1"/>
</dbReference>
<dbReference type="EMBL" id="HG725877">
    <property type="protein sequence ID" value="CDJ70140.1"/>
    <property type="molecule type" value="Genomic_DNA"/>
</dbReference>
<dbReference type="Proteomes" id="UP000030754">
    <property type="component" value="Unassembled WGS sequence"/>
</dbReference>
<keyword evidence="3" id="KW-1185">Reference proteome</keyword>
<protein>
    <submittedName>
        <fullName evidence="2">Uncharacterized protein</fullName>
    </submittedName>
</protein>
<accession>U6N632</accession>
<evidence type="ECO:0000313" key="2">
    <source>
        <dbReference type="EMBL" id="CDJ70140.1"/>
    </source>
</evidence>
<feature type="region of interest" description="Disordered" evidence="1">
    <location>
        <begin position="1"/>
        <end position="91"/>
    </location>
</feature>
<dbReference type="AlphaFoldDB" id="U6N632"/>
<dbReference type="GeneID" id="25478015"/>
<proteinExistence type="predicted"/>
<dbReference type="VEuPathDB" id="ToxoDB:ENH_00078850"/>
<evidence type="ECO:0000256" key="1">
    <source>
        <dbReference type="SAM" id="MobiDB-lite"/>
    </source>
</evidence>